<sequence>MCRDVEDSNSRKFLVIFCARHWRPGWWHFRLLTILSHYFSCDWGERTTALALGRGCSSQHKKCQEGSRHMPEPWPHQPHLGNCM</sequence>
<protein>
    <submittedName>
        <fullName evidence="1">Uncharacterized protein</fullName>
    </submittedName>
</protein>
<reference evidence="1" key="1">
    <citation type="submission" date="2025-08" db="UniProtKB">
        <authorList>
            <consortium name="Ensembl"/>
        </authorList>
    </citation>
    <scope>IDENTIFICATION</scope>
</reference>
<proteinExistence type="predicted"/>
<dbReference type="OMA" id="HHMPEPW"/>
<dbReference type="Proteomes" id="UP000233140">
    <property type="component" value="Unassembled WGS sequence"/>
</dbReference>
<dbReference type="Ensembl" id="ENSMLET00000050268.1">
    <property type="protein sequence ID" value="ENSMLEP00000026726.1"/>
    <property type="gene ID" value="ENSMLEG00000037569.1"/>
</dbReference>
<evidence type="ECO:0000313" key="2">
    <source>
        <dbReference type="Proteomes" id="UP000233140"/>
    </source>
</evidence>
<evidence type="ECO:0000313" key="1">
    <source>
        <dbReference type="Ensembl" id="ENSMLEP00000026726.1"/>
    </source>
</evidence>
<dbReference type="GeneTree" id="ENSGT00910000146845"/>
<name>A0A2K5ZFX9_MANLE</name>
<accession>A0A2K5ZFX9</accession>
<keyword evidence="2" id="KW-1185">Reference proteome</keyword>
<reference evidence="1" key="2">
    <citation type="submission" date="2025-09" db="UniProtKB">
        <authorList>
            <consortium name="Ensembl"/>
        </authorList>
    </citation>
    <scope>IDENTIFICATION</scope>
</reference>
<dbReference type="AlphaFoldDB" id="A0A2K5ZFX9"/>
<organism evidence="1 2">
    <name type="scientific">Mandrillus leucophaeus</name>
    <name type="common">Drill</name>
    <name type="synonym">Papio leucophaeus</name>
    <dbReference type="NCBI Taxonomy" id="9568"/>
    <lineage>
        <taxon>Eukaryota</taxon>
        <taxon>Metazoa</taxon>
        <taxon>Chordata</taxon>
        <taxon>Craniata</taxon>
        <taxon>Vertebrata</taxon>
        <taxon>Euteleostomi</taxon>
        <taxon>Mammalia</taxon>
        <taxon>Eutheria</taxon>
        <taxon>Euarchontoglires</taxon>
        <taxon>Primates</taxon>
        <taxon>Haplorrhini</taxon>
        <taxon>Catarrhini</taxon>
        <taxon>Cercopithecidae</taxon>
        <taxon>Cercopithecinae</taxon>
        <taxon>Mandrillus</taxon>
    </lineage>
</organism>